<dbReference type="EMBL" id="JADKIO010000005">
    <property type="protein sequence ID" value="MBK9795703.1"/>
    <property type="molecule type" value="Genomic_DNA"/>
</dbReference>
<accession>A0A9D7SGB4</accession>
<dbReference type="AlphaFoldDB" id="A0A9D7SGB4"/>
<comment type="caution">
    <text evidence="1">The sequence shown here is derived from an EMBL/GenBank/DDBJ whole genome shotgun (WGS) entry which is preliminary data.</text>
</comment>
<evidence type="ECO:0000313" key="2">
    <source>
        <dbReference type="Proteomes" id="UP000886657"/>
    </source>
</evidence>
<proteinExistence type="predicted"/>
<dbReference type="Proteomes" id="UP000886657">
    <property type="component" value="Unassembled WGS sequence"/>
</dbReference>
<gene>
    <name evidence="1" type="ORF">IPP58_04290</name>
</gene>
<evidence type="ECO:0000313" key="1">
    <source>
        <dbReference type="EMBL" id="MBK9795703.1"/>
    </source>
</evidence>
<protein>
    <submittedName>
        <fullName evidence="1">Uncharacterized protein</fullName>
    </submittedName>
</protein>
<organism evidence="1 2">
    <name type="scientific">Candidatus Geothrix skivensis</name>
    <dbReference type="NCBI Taxonomy" id="2954439"/>
    <lineage>
        <taxon>Bacteria</taxon>
        <taxon>Pseudomonadati</taxon>
        <taxon>Acidobacteriota</taxon>
        <taxon>Holophagae</taxon>
        <taxon>Holophagales</taxon>
        <taxon>Holophagaceae</taxon>
        <taxon>Geothrix</taxon>
    </lineage>
</organism>
<name>A0A9D7SGB4_9BACT</name>
<dbReference type="PROSITE" id="PS51257">
    <property type="entry name" value="PROKAR_LIPOPROTEIN"/>
    <property type="match status" value="1"/>
</dbReference>
<reference evidence="1" key="1">
    <citation type="submission" date="2020-10" db="EMBL/GenBank/DDBJ databases">
        <title>Connecting structure to function with the recovery of over 1000 high-quality activated sludge metagenome-assembled genomes encoding full-length rRNA genes using long-read sequencing.</title>
        <authorList>
            <person name="Singleton C.M."/>
            <person name="Petriglieri F."/>
            <person name="Kristensen J.M."/>
            <person name="Kirkegaard R.H."/>
            <person name="Michaelsen T.Y."/>
            <person name="Andersen M.H."/>
            <person name="Karst S.M."/>
            <person name="Dueholm M.S."/>
            <person name="Nielsen P.H."/>
            <person name="Albertsen M."/>
        </authorList>
    </citation>
    <scope>NUCLEOTIDE SEQUENCE</scope>
    <source>
        <strain evidence="1">Skiv_18-Q3-R9-52_MAXAC.067</strain>
    </source>
</reference>
<sequence>MAPRSNILLTTSISGALLTGCGGVPARPPSVPPEASWGGQGKDGVFLRVGPHEGTLWQLEVWDRKGRLLGTGNFRLRGFAKAQIVPEEVLAWEHGTLHLKDGTWLVPEAPAPK</sequence>